<feature type="domain" description="WRKY" evidence="7">
    <location>
        <begin position="112"/>
        <end position="179"/>
    </location>
</feature>
<dbReference type="PANTHER" id="PTHR32096">
    <property type="entry name" value="WRKY TRANSCRIPTION FACTOR 30-RELATED-RELATED"/>
    <property type="match status" value="1"/>
</dbReference>
<dbReference type="InterPro" id="IPR044810">
    <property type="entry name" value="WRKY_plant"/>
</dbReference>
<dbReference type="Proteomes" id="UP000250235">
    <property type="component" value="Unassembled WGS sequence"/>
</dbReference>
<keyword evidence="5" id="KW-0539">Nucleus</keyword>
<keyword evidence="9" id="KW-1185">Reference proteome</keyword>
<keyword evidence="3" id="KW-0238">DNA-binding</keyword>
<organism evidence="8 9">
    <name type="scientific">Dorcoceras hygrometricum</name>
    <dbReference type="NCBI Taxonomy" id="472368"/>
    <lineage>
        <taxon>Eukaryota</taxon>
        <taxon>Viridiplantae</taxon>
        <taxon>Streptophyta</taxon>
        <taxon>Embryophyta</taxon>
        <taxon>Tracheophyta</taxon>
        <taxon>Spermatophyta</taxon>
        <taxon>Magnoliopsida</taxon>
        <taxon>eudicotyledons</taxon>
        <taxon>Gunneridae</taxon>
        <taxon>Pentapetalae</taxon>
        <taxon>asterids</taxon>
        <taxon>lamiids</taxon>
        <taxon>Lamiales</taxon>
        <taxon>Gesneriaceae</taxon>
        <taxon>Didymocarpoideae</taxon>
        <taxon>Trichosporeae</taxon>
        <taxon>Loxocarpinae</taxon>
        <taxon>Dorcoceras</taxon>
    </lineage>
</organism>
<protein>
    <submittedName>
        <fullName evidence="8">Putative WRKY transcription factor 53</fullName>
    </submittedName>
</protein>
<dbReference type="EMBL" id="KV006345">
    <property type="protein sequence ID" value="KZV32836.1"/>
    <property type="molecule type" value="Genomic_DNA"/>
</dbReference>
<keyword evidence="4" id="KW-0804">Transcription</keyword>
<dbReference type="GO" id="GO:0000976">
    <property type="term" value="F:transcription cis-regulatory region binding"/>
    <property type="evidence" value="ECO:0007669"/>
    <property type="project" value="TreeGrafter"/>
</dbReference>
<dbReference type="SUPFAM" id="SSF118290">
    <property type="entry name" value="WRKY DNA-binding domain"/>
    <property type="match status" value="1"/>
</dbReference>
<evidence type="ECO:0000256" key="6">
    <source>
        <dbReference type="SAM" id="MobiDB-lite"/>
    </source>
</evidence>
<accession>A0A2Z7BLM5</accession>
<name>A0A2Z7BLM5_9LAMI</name>
<evidence type="ECO:0000256" key="2">
    <source>
        <dbReference type="ARBA" id="ARBA00023015"/>
    </source>
</evidence>
<dbReference type="AlphaFoldDB" id="A0A2Z7BLM5"/>
<feature type="compositionally biased region" description="Basic and acidic residues" evidence="6">
    <location>
        <begin position="95"/>
        <end position="104"/>
    </location>
</feature>
<feature type="compositionally biased region" description="Polar residues" evidence="6">
    <location>
        <begin position="83"/>
        <end position="94"/>
    </location>
</feature>
<evidence type="ECO:0000259" key="7">
    <source>
        <dbReference type="PROSITE" id="PS50811"/>
    </source>
</evidence>
<dbReference type="Gene3D" id="2.20.25.80">
    <property type="entry name" value="WRKY domain"/>
    <property type="match status" value="1"/>
</dbReference>
<gene>
    <name evidence="8" type="ORF">F511_20937</name>
</gene>
<evidence type="ECO:0000313" key="8">
    <source>
        <dbReference type="EMBL" id="KZV32836.1"/>
    </source>
</evidence>
<evidence type="ECO:0000256" key="5">
    <source>
        <dbReference type="ARBA" id="ARBA00023242"/>
    </source>
</evidence>
<dbReference type="PROSITE" id="PS50811">
    <property type="entry name" value="WRKY"/>
    <property type="match status" value="1"/>
</dbReference>
<evidence type="ECO:0000256" key="1">
    <source>
        <dbReference type="ARBA" id="ARBA00004123"/>
    </source>
</evidence>
<evidence type="ECO:0000313" key="9">
    <source>
        <dbReference type="Proteomes" id="UP000250235"/>
    </source>
</evidence>
<dbReference type="PANTHER" id="PTHR32096:SF133">
    <property type="entry name" value="WRKY TRANSCRIPTION FACTOR 41-RELATED"/>
    <property type="match status" value="1"/>
</dbReference>
<evidence type="ECO:0000256" key="3">
    <source>
        <dbReference type="ARBA" id="ARBA00023125"/>
    </source>
</evidence>
<feature type="region of interest" description="Disordered" evidence="6">
    <location>
        <begin position="75"/>
        <end position="104"/>
    </location>
</feature>
<reference evidence="8 9" key="1">
    <citation type="journal article" date="2015" name="Proc. Natl. Acad. Sci. U.S.A.">
        <title>The resurrection genome of Boea hygrometrica: A blueprint for survival of dehydration.</title>
        <authorList>
            <person name="Xiao L."/>
            <person name="Yang G."/>
            <person name="Zhang L."/>
            <person name="Yang X."/>
            <person name="Zhao S."/>
            <person name="Ji Z."/>
            <person name="Zhou Q."/>
            <person name="Hu M."/>
            <person name="Wang Y."/>
            <person name="Chen M."/>
            <person name="Xu Y."/>
            <person name="Jin H."/>
            <person name="Xiao X."/>
            <person name="Hu G."/>
            <person name="Bao F."/>
            <person name="Hu Y."/>
            <person name="Wan P."/>
            <person name="Li L."/>
            <person name="Deng X."/>
            <person name="Kuang T."/>
            <person name="Xiang C."/>
            <person name="Zhu J.K."/>
            <person name="Oliver M.J."/>
            <person name="He Y."/>
        </authorList>
    </citation>
    <scope>NUCLEOTIDE SEQUENCE [LARGE SCALE GENOMIC DNA]</scope>
    <source>
        <strain evidence="9">cv. XS01</strain>
    </source>
</reference>
<proteinExistence type="predicted"/>
<comment type="subcellular location">
    <subcellularLocation>
        <location evidence="1">Nucleus</location>
    </subcellularLocation>
</comment>
<dbReference type="InterPro" id="IPR036576">
    <property type="entry name" value="WRKY_dom_sf"/>
</dbReference>
<keyword evidence="2" id="KW-0805">Transcription regulation</keyword>
<dbReference type="Pfam" id="PF03106">
    <property type="entry name" value="WRKY"/>
    <property type="match status" value="1"/>
</dbReference>
<evidence type="ECO:0000256" key="4">
    <source>
        <dbReference type="ARBA" id="ARBA00023163"/>
    </source>
</evidence>
<dbReference type="SMART" id="SM00774">
    <property type="entry name" value="WRKY"/>
    <property type="match status" value="1"/>
</dbReference>
<dbReference type="GO" id="GO:0005634">
    <property type="term" value="C:nucleus"/>
    <property type="evidence" value="ECO:0007669"/>
    <property type="project" value="UniProtKB-SubCell"/>
</dbReference>
<dbReference type="GO" id="GO:0003700">
    <property type="term" value="F:DNA-binding transcription factor activity"/>
    <property type="evidence" value="ECO:0007669"/>
    <property type="project" value="InterPro"/>
</dbReference>
<dbReference type="InterPro" id="IPR003657">
    <property type="entry name" value="WRKY_dom"/>
</dbReference>
<sequence>MERFPSDSARENLENVLKQGGELAKQLQLHLEPQSSSQETLFYLLNEILNTYDRALALLKHGGTGGGAPPGFGGAMVAVMSDSPGSPLTGSPHSSHSDQEDEARRISLEKRVPSSQLDDGHSWRKYGQKDILRSNYPRGYYRCTNGKGCLARKQVQRLDEDPTAYEVTYKGLHTCHNNPPIPVIHPQNELNKPLSHGNQINQSQQEPFLNIQTSLKIIGSSSDTQDHTPSSSNFNPENNPIFSDDHLLCEDYLLDFMNPAAPELNFFNDY</sequence>
<dbReference type="OrthoDB" id="1888929at2759"/>